<dbReference type="AlphaFoldDB" id="A0A7Y7RRB0"/>
<dbReference type="RefSeq" id="WP_177033614.1">
    <property type="nucleotide sequence ID" value="NZ_JACAOZ010000010.1"/>
</dbReference>
<evidence type="ECO:0000259" key="2">
    <source>
        <dbReference type="PROSITE" id="PS51898"/>
    </source>
</evidence>
<sequence>MLKSGLVYKLCSFVVEDSVQHIVMHRLNLTIPISASIYIARLSQKYRTRGGTFGLKARHITYLYSWADAHRYDLEHALFSASGVDDFCVQQFCEWLGQRRHKGKCLDAEYLNQIIDNCRDLIIYFIRRCSMASALDKSIEISAHLDVWREYRQHEESDRDFDDLSDKEYEKVESALRGVKEFGDMTSLELRNYILWRLAWEFGLRIGEILALRLEDICEEGGFKYLAIVRINHRTELDPRAPNQPRVKTKSRELGYLNANSDLPEILDIYLSQHRRAWRLVKNEKILTQFLPHNYVFIAHDSTANALSLSGAQKVAENISKKSGVHLRWHRNRHSFFNRAYEDALNSKLPKENIRDLVYFGGWASERSLELYIKRVTRERAKQGLQALNLEKVV</sequence>
<comment type="caution">
    <text evidence="3">The sequence shown here is derived from an EMBL/GenBank/DDBJ whole genome shotgun (WGS) entry which is preliminary data.</text>
</comment>
<feature type="domain" description="Tyr recombinase" evidence="2">
    <location>
        <begin position="159"/>
        <end position="386"/>
    </location>
</feature>
<dbReference type="GO" id="GO:0003677">
    <property type="term" value="F:DNA binding"/>
    <property type="evidence" value="ECO:0007669"/>
    <property type="project" value="InterPro"/>
</dbReference>
<dbReference type="InterPro" id="IPR013762">
    <property type="entry name" value="Integrase-like_cat_sf"/>
</dbReference>
<dbReference type="Pfam" id="PF00589">
    <property type="entry name" value="Phage_integrase"/>
    <property type="match status" value="1"/>
</dbReference>
<name>A0A7Y7RRB0_9PSED</name>
<dbReference type="InterPro" id="IPR002104">
    <property type="entry name" value="Integrase_catalytic"/>
</dbReference>
<evidence type="ECO:0000313" key="4">
    <source>
        <dbReference type="Proteomes" id="UP000560470"/>
    </source>
</evidence>
<reference evidence="3 4" key="1">
    <citation type="submission" date="2020-04" db="EMBL/GenBank/DDBJ databases">
        <title>Molecular characterization of pseudomonads from Agaricus bisporus reveal novel blotch 2 pathogens in Western Europe.</title>
        <authorList>
            <person name="Taparia T."/>
            <person name="Krijger M."/>
            <person name="Haynes E."/>
            <person name="Elpinstone J.G."/>
            <person name="Noble R."/>
            <person name="Van Der Wolf J."/>
        </authorList>
    </citation>
    <scope>NUCLEOTIDE SEQUENCE [LARGE SCALE GENOMIC DNA]</scope>
    <source>
        <strain evidence="3 4">B7002</strain>
    </source>
</reference>
<organism evidence="3 4">
    <name type="scientific">Pseudomonas edaphica</name>
    <dbReference type="NCBI Taxonomy" id="2006980"/>
    <lineage>
        <taxon>Bacteria</taxon>
        <taxon>Pseudomonadati</taxon>
        <taxon>Pseudomonadota</taxon>
        <taxon>Gammaproteobacteria</taxon>
        <taxon>Pseudomonadales</taxon>
        <taxon>Pseudomonadaceae</taxon>
        <taxon>Pseudomonas</taxon>
    </lineage>
</organism>
<dbReference type="GO" id="GO:0015074">
    <property type="term" value="P:DNA integration"/>
    <property type="evidence" value="ECO:0007669"/>
    <property type="project" value="InterPro"/>
</dbReference>
<accession>A0A7Y7RRB0</accession>
<dbReference type="Proteomes" id="UP000560470">
    <property type="component" value="Unassembled WGS sequence"/>
</dbReference>
<evidence type="ECO:0000256" key="1">
    <source>
        <dbReference type="ARBA" id="ARBA00023172"/>
    </source>
</evidence>
<dbReference type="CDD" id="cd00397">
    <property type="entry name" value="DNA_BRE_C"/>
    <property type="match status" value="1"/>
</dbReference>
<dbReference type="SUPFAM" id="SSF56349">
    <property type="entry name" value="DNA breaking-rejoining enzymes"/>
    <property type="match status" value="1"/>
</dbReference>
<keyword evidence="1" id="KW-0233">DNA recombination</keyword>
<protein>
    <submittedName>
        <fullName evidence="3">Site-specific integrase</fullName>
    </submittedName>
</protein>
<dbReference type="Gene3D" id="1.10.443.10">
    <property type="entry name" value="Intergrase catalytic core"/>
    <property type="match status" value="1"/>
</dbReference>
<gene>
    <name evidence="3" type="ORF">HX797_11430</name>
</gene>
<dbReference type="EMBL" id="JACAOZ010000010">
    <property type="protein sequence ID" value="NVZ56871.1"/>
    <property type="molecule type" value="Genomic_DNA"/>
</dbReference>
<dbReference type="PROSITE" id="PS51898">
    <property type="entry name" value="TYR_RECOMBINASE"/>
    <property type="match status" value="1"/>
</dbReference>
<dbReference type="GO" id="GO:0006310">
    <property type="term" value="P:DNA recombination"/>
    <property type="evidence" value="ECO:0007669"/>
    <property type="project" value="UniProtKB-KW"/>
</dbReference>
<proteinExistence type="predicted"/>
<dbReference type="InterPro" id="IPR011010">
    <property type="entry name" value="DNA_brk_join_enz"/>
</dbReference>
<evidence type="ECO:0000313" key="3">
    <source>
        <dbReference type="EMBL" id="NVZ56871.1"/>
    </source>
</evidence>